<dbReference type="AlphaFoldDB" id="A0A0C3JA03"/>
<reference evidence="2 4" key="1">
    <citation type="submission" date="2014-04" db="EMBL/GenBank/DDBJ databases">
        <authorList>
            <consortium name="DOE Joint Genome Institute"/>
            <person name="Kuo A."/>
            <person name="Kohler A."/>
            <person name="Costa M.D."/>
            <person name="Nagy L.G."/>
            <person name="Floudas D."/>
            <person name="Copeland A."/>
            <person name="Barry K.W."/>
            <person name="Cichocki N."/>
            <person name="Veneault-Fourrey C."/>
            <person name="LaButti K."/>
            <person name="Lindquist E.A."/>
            <person name="Lipzen A."/>
            <person name="Lundell T."/>
            <person name="Morin E."/>
            <person name="Murat C."/>
            <person name="Sun H."/>
            <person name="Tunlid A."/>
            <person name="Henrissat B."/>
            <person name="Grigoriev I.V."/>
            <person name="Hibbett D.S."/>
            <person name="Martin F."/>
            <person name="Nordberg H.P."/>
            <person name="Cantor M.N."/>
            <person name="Hua S.X."/>
        </authorList>
    </citation>
    <scope>NUCLEOTIDE SEQUENCE [LARGE SCALE GENOMIC DNA]</scope>
    <source>
        <strain evidence="2 4">Marx 270</strain>
    </source>
</reference>
<protein>
    <submittedName>
        <fullName evidence="2">Uncharacterized protein</fullName>
    </submittedName>
</protein>
<reference evidence="4" key="2">
    <citation type="submission" date="2015-01" db="EMBL/GenBank/DDBJ databases">
        <title>Evolutionary Origins and Diversification of the Mycorrhizal Mutualists.</title>
        <authorList>
            <consortium name="DOE Joint Genome Institute"/>
            <consortium name="Mycorrhizal Genomics Consortium"/>
            <person name="Kohler A."/>
            <person name="Kuo A."/>
            <person name="Nagy L.G."/>
            <person name="Floudas D."/>
            <person name="Copeland A."/>
            <person name="Barry K.W."/>
            <person name="Cichocki N."/>
            <person name="Veneault-Fourrey C."/>
            <person name="LaButti K."/>
            <person name="Lindquist E.A."/>
            <person name="Lipzen A."/>
            <person name="Lundell T."/>
            <person name="Morin E."/>
            <person name="Murat C."/>
            <person name="Riley R."/>
            <person name="Ohm R."/>
            <person name="Sun H."/>
            <person name="Tunlid A."/>
            <person name="Henrissat B."/>
            <person name="Grigoriev I.V."/>
            <person name="Hibbett D.S."/>
            <person name="Martin F."/>
        </authorList>
    </citation>
    <scope>NUCLEOTIDE SEQUENCE [LARGE SCALE GENOMIC DNA]</scope>
    <source>
        <strain evidence="3 4">Marx 270</strain>
    </source>
</reference>
<evidence type="ECO:0000256" key="1">
    <source>
        <dbReference type="ARBA" id="ARBA00006218"/>
    </source>
</evidence>
<evidence type="ECO:0000313" key="4">
    <source>
        <dbReference type="Proteomes" id="UP000054217"/>
    </source>
</evidence>
<evidence type="ECO:0000313" key="3">
    <source>
        <dbReference type="EMBL" id="KIN97455.1"/>
    </source>
</evidence>
<dbReference type="EMBL" id="KN832095">
    <property type="protein sequence ID" value="KIN94526.1"/>
    <property type="molecule type" value="Genomic_DNA"/>
</dbReference>
<dbReference type="SUPFAM" id="SSF111126">
    <property type="entry name" value="Ligand-binding domain in the NO signalling and Golgi transport"/>
    <property type="match status" value="1"/>
</dbReference>
<name>A0A0C3JA03_PISTI</name>
<dbReference type="InterPro" id="IPR007194">
    <property type="entry name" value="TRAPP_component"/>
</dbReference>
<keyword evidence="4" id="KW-1185">Reference proteome</keyword>
<accession>A0A0C3JA03</accession>
<dbReference type="HOGENOM" id="CLU_2661319_0_0_1"/>
<dbReference type="Proteomes" id="UP000054217">
    <property type="component" value="Unassembled WGS sequence"/>
</dbReference>
<dbReference type="Gene3D" id="3.30.1380.20">
    <property type="entry name" value="Trafficking protein particle complex subunit 3"/>
    <property type="match status" value="1"/>
</dbReference>
<feature type="non-terminal residue" evidence="2">
    <location>
        <position position="1"/>
    </location>
</feature>
<organism evidence="2 4">
    <name type="scientific">Pisolithus tinctorius Marx 270</name>
    <dbReference type="NCBI Taxonomy" id="870435"/>
    <lineage>
        <taxon>Eukaryota</taxon>
        <taxon>Fungi</taxon>
        <taxon>Dikarya</taxon>
        <taxon>Basidiomycota</taxon>
        <taxon>Agaricomycotina</taxon>
        <taxon>Agaricomycetes</taxon>
        <taxon>Agaricomycetidae</taxon>
        <taxon>Boletales</taxon>
        <taxon>Sclerodermatineae</taxon>
        <taxon>Pisolithaceae</taxon>
        <taxon>Pisolithus</taxon>
    </lineage>
</organism>
<dbReference type="InterPro" id="IPR024096">
    <property type="entry name" value="NO_sig/Golgi_transp_ligand-bd"/>
</dbReference>
<reference evidence="2" key="3">
    <citation type="submission" date="2015-02" db="EMBL/GenBank/DDBJ databases">
        <title>Evolutionary Origins and Diversification of the Mycorrhizal Mutualists.</title>
        <authorList>
            <consortium name="DOE Joint Genome Institute"/>
            <consortium name="Mycorrhizal Genomics Consortium"/>
            <person name="Kohler A."/>
            <person name="Kuo A."/>
            <person name="Nagy L.G."/>
            <person name="Floudas D."/>
            <person name="Copeland A."/>
            <person name="Barry K.W."/>
            <person name="Cichocki N."/>
            <person name="Veneault-Fourrey C."/>
            <person name="LaButti K."/>
            <person name="Lindquist E.A."/>
            <person name="Lipzen A."/>
            <person name="Lundell T."/>
            <person name="Morin E."/>
            <person name="Murat C."/>
            <person name="Riley R."/>
            <person name="Ohm R."/>
            <person name="Sun H."/>
            <person name="Tunlid A."/>
            <person name="Henrissat B."/>
            <person name="Grigoriev I.V."/>
            <person name="Hibbett D.S."/>
            <person name="Martin F."/>
        </authorList>
    </citation>
    <scope>NUCLEOTIDE SEQUENCE</scope>
    <source>
        <strain evidence="2">Marx 270</strain>
    </source>
</reference>
<dbReference type="OrthoDB" id="941624at2759"/>
<comment type="similarity">
    <text evidence="1">Belongs to the TRAPP small subunits family. BET3 subfamily.</text>
</comment>
<evidence type="ECO:0000313" key="2">
    <source>
        <dbReference type="EMBL" id="KIN94526.1"/>
    </source>
</evidence>
<proteinExistence type="inferred from homology"/>
<dbReference type="EMBL" id="KN832029">
    <property type="protein sequence ID" value="KIN97455.1"/>
    <property type="molecule type" value="Genomic_DNA"/>
</dbReference>
<dbReference type="Pfam" id="PF04051">
    <property type="entry name" value="TRAPP"/>
    <property type="match status" value="1"/>
</dbReference>
<dbReference type="STRING" id="870435.A0A0C3JA03"/>
<sequence>GAFVLQNNMIKPLTRISSWEGRSETIKRAKLASAFPAGIIRGVLSRMGLPRTVTPEVTAPPHWYALSVRYPQTPIV</sequence>
<gene>
    <name evidence="3" type="ORF">M404DRAFT_160342</name>
    <name evidence="2" type="ORF">M404DRAFT_168071</name>
</gene>